<protein>
    <submittedName>
        <fullName evidence="1">Uncharacterized protein</fullName>
    </submittedName>
</protein>
<accession>A0A0U5FJ30</accession>
<keyword evidence="2" id="KW-1185">Reference proteome</keyword>
<dbReference type="Proteomes" id="UP000052230">
    <property type="component" value="Unassembled WGS sequence"/>
</dbReference>
<gene>
    <name evidence="1" type="ORF">XAC3562_840128</name>
</gene>
<dbReference type="AlphaFoldDB" id="A0A0U5FJ30"/>
<evidence type="ECO:0000313" key="2">
    <source>
        <dbReference type="Proteomes" id="UP000052230"/>
    </source>
</evidence>
<name>A0A0U5FJ30_XANCI</name>
<organism evidence="1 2">
    <name type="scientific">Xanthomonas citri pv. citri</name>
    <dbReference type="NCBI Taxonomy" id="611301"/>
    <lineage>
        <taxon>Bacteria</taxon>
        <taxon>Pseudomonadati</taxon>
        <taxon>Pseudomonadota</taxon>
        <taxon>Gammaproteobacteria</taxon>
        <taxon>Lysobacterales</taxon>
        <taxon>Lysobacteraceae</taxon>
        <taxon>Xanthomonas</taxon>
    </lineage>
</organism>
<reference evidence="1 2" key="1">
    <citation type="submission" date="2014-09" db="EMBL/GenBank/DDBJ databases">
        <authorList>
            <person name="Regsiter A."/>
        </authorList>
    </citation>
    <scope>NUCLEOTIDE SEQUENCE [LARGE SCALE GENOMIC DNA]</scope>
</reference>
<comment type="caution">
    <text evidence="1">The sequence shown here is derived from an EMBL/GenBank/DDBJ whole genome shotgun (WGS) entry which is preliminary data.</text>
</comment>
<dbReference type="EMBL" id="CCXZ01000182">
    <property type="protein sequence ID" value="CEG18474.1"/>
    <property type="molecule type" value="Genomic_DNA"/>
</dbReference>
<sequence>MHARAGAWLKVEGQARKYLAPAGACTHSGFGIQSAQADTCLQTPTSQLDLGYMRQPRTLTPLNTSTGA</sequence>
<evidence type="ECO:0000313" key="1">
    <source>
        <dbReference type="EMBL" id="CEG18474.1"/>
    </source>
</evidence>
<proteinExistence type="predicted"/>